<name>A0AAD1DBV5_HELPX</name>
<evidence type="ECO:0000313" key="2">
    <source>
        <dbReference type="Proteomes" id="UP000289281"/>
    </source>
</evidence>
<evidence type="ECO:0000313" key="1">
    <source>
        <dbReference type="EMBL" id="BBI22867.1"/>
    </source>
</evidence>
<sequence>MKNIYLDVKASIENLQNIFKNADNERLKKIQPRSVRGISKIRI</sequence>
<dbReference type="EMBL" id="AP017632">
    <property type="protein sequence ID" value="BBI22867.1"/>
    <property type="molecule type" value="Genomic_DNA"/>
</dbReference>
<reference evidence="1 2" key="1">
    <citation type="submission" date="2016-08" db="EMBL/GenBank/DDBJ databases">
        <title>Whole genome shotgun sequence of Helicobacter pylori strain ATCC43504.</title>
        <authorList>
            <person name="Mimuro H."/>
            <person name="Ogura Y."/>
            <person name="Katsura K."/>
            <person name="Hayashi T."/>
        </authorList>
    </citation>
    <scope>NUCLEOTIDE SEQUENCE [LARGE SCALE GENOMIC DNA]</scope>
    <source>
        <strain evidence="2">ATCC 43504</strain>
    </source>
</reference>
<dbReference type="AlphaFoldDB" id="A0AAD1DBV5"/>
<protein>
    <submittedName>
        <fullName evidence="1">Uncharacterized protein</fullName>
    </submittedName>
</protein>
<organism evidence="1 2">
    <name type="scientific">Helicobacter pylori</name>
    <name type="common">Campylobacter pylori</name>
    <dbReference type="NCBI Taxonomy" id="210"/>
    <lineage>
        <taxon>Bacteria</taxon>
        <taxon>Pseudomonadati</taxon>
        <taxon>Campylobacterota</taxon>
        <taxon>Epsilonproteobacteria</taxon>
        <taxon>Campylobacterales</taxon>
        <taxon>Helicobacteraceae</taxon>
        <taxon>Helicobacter</taxon>
    </lineage>
</organism>
<dbReference type="Proteomes" id="UP000289281">
    <property type="component" value="Chromosome"/>
</dbReference>
<accession>A0AAD1DBV5</accession>
<proteinExistence type="predicted"/>
<dbReference type="RefSeq" id="WP_331837238.1">
    <property type="nucleotide sequence ID" value="NZ_AP017632.1"/>
</dbReference>
<gene>
    <name evidence="1" type="ORF">HPATCC43504_00932</name>
</gene>